<name>A0A5R9Q0G7_9GAMM</name>
<feature type="domain" description="PilZ" evidence="1">
    <location>
        <begin position="5"/>
        <end position="93"/>
    </location>
</feature>
<proteinExistence type="predicted"/>
<dbReference type="EMBL" id="PPSW01000025">
    <property type="protein sequence ID" value="TLX46122.1"/>
    <property type="molecule type" value="Genomic_DNA"/>
</dbReference>
<dbReference type="RefSeq" id="WP_138482877.1">
    <property type="nucleotide sequence ID" value="NZ_PPSW01000025.1"/>
</dbReference>
<comment type="caution">
    <text evidence="2">The sequence shown here is derived from an EMBL/GenBank/DDBJ whole genome shotgun (WGS) entry which is preliminary data.</text>
</comment>
<reference evidence="2 3" key="1">
    <citation type="submission" date="2018-01" db="EMBL/GenBank/DDBJ databases">
        <title>Co-occurrence of chitin degradation, pigmentation and bioactivity in marine Pseudoalteromonas.</title>
        <authorList>
            <person name="Paulsen S."/>
            <person name="Gram L."/>
            <person name="Machado H."/>
        </authorList>
    </citation>
    <scope>NUCLEOTIDE SEQUENCE [LARGE SCALE GENOMIC DNA]</scope>
    <source>
        <strain evidence="2 3">S3663</strain>
    </source>
</reference>
<sequence>MLHEDKRRFMRMMVNAEAKISVLEQQLNLVGKCLDLSATGLSIEVEQPLEVDTILDIHIDSSSASIPPLNAHTKVVRCAQDEQGQYVLGVEIVQFN</sequence>
<evidence type="ECO:0000313" key="2">
    <source>
        <dbReference type="EMBL" id="TLX46122.1"/>
    </source>
</evidence>
<dbReference type="Pfam" id="PF07238">
    <property type="entry name" value="PilZ"/>
    <property type="match status" value="1"/>
</dbReference>
<dbReference type="GO" id="GO:0035438">
    <property type="term" value="F:cyclic-di-GMP binding"/>
    <property type="evidence" value="ECO:0007669"/>
    <property type="project" value="InterPro"/>
</dbReference>
<dbReference type="SUPFAM" id="SSF141371">
    <property type="entry name" value="PilZ domain-like"/>
    <property type="match status" value="1"/>
</dbReference>
<protein>
    <submittedName>
        <fullName evidence="2">PilZ domain-containing protein</fullName>
    </submittedName>
</protein>
<dbReference type="AlphaFoldDB" id="A0A5R9Q0G7"/>
<evidence type="ECO:0000313" key="3">
    <source>
        <dbReference type="Proteomes" id="UP000309186"/>
    </source>
</evidence>
<dbReference type="Gene3D" id="2.40.10.220">
    <property type="entry name" value="predicted glycosyltransferase like domains"/>
    <property type="match status" value="1"/>
</dbReference>
<organism evidence="2 3">
    <name type="scientific">Pseudoalteromonas phenolica</name>
    <dbReference type="NCBI Taxonomy" id="161398"/>
    <lineage>
        <taxon>Bacteria</taxon>
        <taxon>Pseudomonadati</taxon>
        <taxon>Pseudomonadota</taxon>
        <taxon>Gammaproteobacteria</taxon>
        <taxon>Alteromonadales</taxon>
        <taxon>Pseudoalteromonadaceae</taxon>
        <taxon>Pseudoalteromonas</taxon>
    </lineage>
</organism>
<gene>
    <name evidence="2" type="ORF">C1E24_15275</name>
</gene>
<dbReference type="InterPro" id="IPR009875">
    <property type="entry name" value="PilZ_domain"/>
</dbReference>
<accession>A0A5R9Q0G7</accession>
<evidence type="ECO:0000259" key="1">
    <source>
        <dbReference type="Pfam" id="PF07238"/>
    </source>
</evidence>
<dbReference type="OrthoDB" id="5290589at2"/>
<dbReference type="Proteomes" id="UP000309186">
    <property type="component" value="Unassembled WGS sequence"/>
</dbReference>